<proteinExistence type="predicted"/>
<evidence type="ECO:0000313" key="1">
    <source>
        <dbReference type="EMBL" id="MPM60112.1"/>
    </source>
</evidence>
<accession>A0A645B3T9</accession>
<reference evidence="1" key="1">
    <citation type="submission" date="2019-08" db="EMBL/GenBank/DDBJ databases">
        <authorList>
            <person name="Kucharzyk K."/>
            <person name="Murdoch R.W."/>
            <person name="Higgins S."/>
            <person name="Loffler F."/>
        </authorList>
    </citation>
    <scope>NUCLEOTIDE SEQUENCE</scope>
</reference>
<dbReference type="AlphaFoldDB" id="A0A645B3T9"/>
<organism evidence="1">
    <name type="scientific">bioreactor metagenome</name>
    <dbReference type="NCBI Taxonomy" id="1076179"/>
    <lineage>
        <taxon>unclassified sequences</taxon>
        <taxon>metagenomes</taxon>
        <taxon>ecological metagenomes</taxon>
    </lineage>
</organism>
<gene>
    <name evidence="1" type="ORF">SDC9_106959</name>
</gene>
<comment type="caution">
    <text evidence="1">The sequence shown here is derived from an EMBL/GenBank/DDBJ whole genome shotgun (WGS) entry which is preliminary data.</text>
</comment>
<dbReference type="EMBL" id="VSSQ01017634">
    <property type="protein sequence ID" value="MPM60112.1"/>
    <property type="molecule type" value="Genomic_DNA"/>
</dbReference>
<name>A0A645B3T9_9ZZZZ</name>
<sequence>MGQEAHLYVGVPAHSAAVRFKVLSQDPQEGGFSGSVDADDAHLVTVVQIEIHILQQLSAAKVDGQMFRR</sequence>
<protein>
    <submittedName>
        <fullName evidence="1">Uncharacterized protein</fullName>
    </submittedName>
</protein>